<dbReference type="Gene3D" id="3.40.50.1820">
    <property type="entry name" value="alpha/beta hydrolase"/>
    <property type="match status" value="1"/>
</dbReference>
<gene>
    <name evidence="2" type="ORF">LTR24_006618</name>
</gene>
<proteinExistence type="predicted"/>
<sequence length="216" mass="23528">MAGGSNPLPVGQVQDYSIRRQSTTGPDVLVRAFTPDGPPPSPAGWPAVLYFHGGGFVFGNINTENTVCTHMCMRAQCVVITADYRLAPEDPFPAGVEDCWETLLWSTSEGARTLGLDLRKVAIGGASSGANLAAVVTQRASTRQVPRFGGFVHQLLVVPVTDNTATTENNPSWREYQYTASLTAEKMTWYRKHYLPNKDDWPNPEASPLLFPSLTS</sequence>
<keyword evidence="3" id="KW-1185">Reference proteome</keyword>
<dbReference type="InterPro" id="IPR050466">
    <property type="entry name" value="Carboxylest/Gibb_receptor"/>
</dbReference>
<comment type="caution">
    <text evidence="2">The sequence shown here is derived from an EMBL/GenBank/DDBJ whole genome shotgun (WGS) entry which is preliminary data.</text>
</comment>
<evidence type="ECO:0000313" key="2">
    <source>
        <dbReference type="EMBL" id="KAK5087578.1"/>
    </source>
</evidence>
<protein>
    <recommendedName>
        <fullName evidence="1">Alpha/beta hydrolase fold-3 domain-containing protein</fullName>
    </recommendedName>
</protein>
<accession>A0ABR0K5K6</accession>
<dbReference type="Pfam" id="PF07859">
    <property type="entry name" value="Abhydrolase_3"/>
    <property type="match status" value="1"/>
</dbReference>
<dbReference type="PANTHER" id="PTHR23024">
    <property type="entry name" value="ARYLACETAMIDE DEACETYLASE"/>
    <property type="match status" value="1"/>
</dbReference>
<dbReference type="InterPro" id="IPR029058">
    <property type="entry name" value="AB_hydrolase_fold"/>
</dbReference>
<feature type="domain" description="Alpha/beta hydrolase fold-3" evidence="1">
    <location>
        <begin position="48"/>
        <end position="210"/>
    </location>
</feature>
<dbReference type="PANTHER" id="PTHR23024:SF557">
    <property type="entry name" value="AB HYDROLASE SUPERFAMILY PROTEIN C1039.03"/>
    <property type="match status" value="1"/>
</dbReference>
<dbReference type="InterPro" id="IPR013094">
    <property type="entry name" value="AB_hydrolase_3"/>
</dbReference>
<organism evidence="2 3">
    <name type="scientific">Lithohypha guttulata</name>
    <dbReference type="NCBI Taxonomy" id="1690604"/>
    <lineage>
        <taxon>Eukaryota</taxon>
        <taxon>Fungi</taxon>
        <taxon>Dikarya</taxon>
        <taxon>Ascomycota</taxon>
        <taxon>Pezizomycotina</taxon>
        <taxon>Eurotiomycetes</taxon>
        <taxon>Chaetothyriomycetidae</taxon>
        <taxon>Chaetothyriales</taxon>
        <taxon>Trichomeriaceae</taxon>
        <taxon>Lithohypha</taxon>
    </lineage>
</organism>
<reference evidence="2 3" key="1">
    <citation type="submission" date="2023-08" db="EMBL/GenBank/DDBJ databases">
        <title>Black Yeasts Isolated from many extreme environments.</title>
        <authorList>
            <person name="Coleine C."/>
            <person name="Stajich J.E."/>
            <person name="Selbmann L."/>
        </authorList>
    </citation>
    <scope>NUCLEOTIDE SEQUENCE [LARGE SCALE GENOMIC DNA]</scope>
    <source>
        <strain evidence="2 3">CCFEE 5885</strain>
    </source>
</reference>
<evidence type="ECO:0000313" key="3">
    <source>
        <dbReference type="Proteomes" id="UP001345013"/>
    </source>
</evidence>
<dbReference type="Proteomes" id="UP001345013">
    <property type="component" value="Unassembled WGS sequence"/>
</dbReference>
<evidence type="ECO:0000259" key="1">
    <source>
        <dbReference type="Pfam" id="PF07859"/>
    </source>
</evidence>
<dbReference type="SUPFAM" id="SSF53474">
    <property type="entry name" value="alpha/beta-Hydrolases"/>
    <property type="match status" value="1"/>
</dbReference>
<name>A0ABR0K5K6_9EURO</name>
<dbReference type="EMBL" id="JAVRRG010000087">
    <property type="protein sequence ID" value="KAK5087578.1"/>
    <property type="molecule type" value="Genomic_DNA"/>
</dbReference>